<organism evidence="1 2">
    <name type="scientific">Blattamonas nauphoetae</name>
    <dbReference type="NCBI Taxonomy" id="2049346"/>
    <lineage>
        <taxon>Eukaryota</taxon>
        <taxon>Metamonada</taxon>
        <taxon>Preaxostyla</taxon>
        <taxon>Oxymonadida</taxon>
        <taxon>Blattamonas</taxon>
    </lineage>
</organism>
<comment type="caution">
    <text evidence="1">The sequence shown here is derived from an EMBL/GenBank/DDBJ whole genome shotgun (WGS) entry which is preliminary data.</text>
</comment>
<keyword evidence="2" id="KW-1185">Reference proteome</keyword>
<dbReference type="EMBL" id="JARBJD010000066">
    <property type="protein sequence ID" value="KAK2955492.1"/>
    <property type="molecule type" value="Genomic_DNA"/>
</dbReference>
<gene>
    <name evidence="1" type="ORF">BLNAU_9539</name>
</gene>
<evidence type="ECO:0000313" key="1">
    <source>
        <dbReference type="EMBL" id="KAK2955492.1"/>
    </source>
</evidence>
<reference evidence="1 2" key="1">
    <citation type="journal article" date="2022" name="bioRxiv">
        <title>Genomics of Preaxostyla Flagellates Illuminates Evolutionary Transitions and the Path Towards Mitochondrial Loss.</title>
        <authorList>
            <person name="Novak L.V.F."/>
            <person name="Treitli S.C."/>
            <person name="Pyrih J."/>
            <person name="Halakuc P."/>
            <person name="Pipaliya S.V."/>
            <person name="Vacek V."/>
            <person name="Brzon O."/>
            <person name="Soukal P."/>
            <person name="Eme L."/>
            <person name="Dacks J.B."/>
            <person name="Karnkowska A."/>
            <person name="Elias M."/>
            <person name="Hampl V."/>
        </authorList>
    </citation>
    <scope>NUCLEOTIDE SEQUENCE [LARGE SCALE GENOMIC DNA]</scope>
    <source>
        <strain evidence="1">NAU3</strain>
        <tissue evidence="1">Gut</tissue>
    </source>
</reference>
<dbReference type="Proteomes" id="UP001281761">
    <property type="component" value="Unassembled WGS sequence"/>
</dbReference>
<accession>A0ABQ9XVI5</accession>
<protein>
    <submittedName>
        <fullName evidence="1">Uncharacterized protein</fullName>
    </submittedName>
</protein>
<evidence type="ECO:0000313" key="2">
    <source>
        <dbReference type="Proteomes" id="UP001281761"/>
    </source>
</evidence>
<proteinExistence type="predicted"/>
<sequence>MPTEPSRLERIAQVDFLDDEKVISLSWEGRLMNNGPYTVTLSVNGSSTTTTTLTLPFDSSESTSTTTETLFKSASNGLKYYTAYVVTGVKDKLNTEVIFNSGMTFTTIAEPTRLLSISSQENCTDLNSTILTLTGHQVPAGDATLIVVKSSVVPGSETESDKINLSVKFTRSGDNSTGTVLISLYPTPTLAFDQTYRIVSLSSAKYIDTLLTFTTPSRPGRIISVDPLTYATLETEVTITLTGQHCPSADQIITLTNDVTSEETKLSFNSISDQRFACTATIWSPTGNAELVEGAGQTIVHQQFQLLFITIPYSDDREMNHLLFVQDGKLTPKEEL</sequence>
<name>A0ABQ9XVI5_9EUKA</name>